<reference evidence="2" key="2">
    <citation type="journal article" date="2023" name="IMA Fungus">
        <title>Comparative genomic study of the Penicillium genus elucidates a diverse pangenome and 15 lateral gene transfer events.</title>
        <authorList>
            <person name="Petersen C."/>
            <person name="Sorensen T."/>
            <person name="Nielsen M.R."/>
            <person name="Sondergaard T.E."/>
            <person name="Sorensen J.L."/>
            <person name="Fitzpatrick D.A."/>
            <person name="Frisvad J.C."/>
            <person name="Nielsen K.L."/>
        </authorList>
    </citation>
    <scope>NUCLEOTIDE SEQUENCE</scope>
    <source>
        <strain evidence="2">IBT 30761</strain>
    </source>
</reference>
<protein>
    <submittedName>
        <fullName evidence="2">Uncharacterized protein</fullName>
    </submittedName>
</protein>
<reference evidence="2" key="1">
    <citation type="submission" date="2022-11" db="EMBL/GenBank/DDBJ databases">
        <authorList>
            <person name="Petersen C."/>
        </authorList>
    </citation>
    <scope>NUCLEOTIDE SEQUENCE</scope>
    <source>
        <strain evidence="2">IBT 30761</strain>
    </source>
</reference>
<dbReference type="GeneID" id="81361313"/>
<comment type="caution">
    <text evidence="2">The sequence shown here is derived from an EMBL/GenBank/DDBJ whole genome shotgun (WGS) entry which is preliminary data.</text>
</comment>
<keyword evidence="3" id="KW-1185">Reference proteome</keyword>
<dbReference type="RefSeq" id="XP_056469750.1">
    <property type="nucleotide sequence ID" value="XM_056622334.1"/>
</dbReference>
<dbReference type="AlphaFoldDB" id="A0A9W9ENI2"/>
<evidence type="ECO:0000256" key="1">
    <source>
        <dbReference type="SAM" id="MobiDB-lite"/>
    </source>
</evidence>
<feature type="region of interest" description="Disordered" evidence="1">
    <location>
        <begin position="68"/>
        <end position="88"/>
    </location>
</feature>
<proteinExistence type="predicted"/>
<feature type="compositionally biased region" description="Polar residues" evidence="1">
    <location>
        <begin position="68"/>
        <end position="81"/>
    </location>
</feature>
<sequence>MESTQFDDTLLPVFGELDMAIFMPSIDLATPSNAHGDAPDDPQDTIVPGTTTWPTHLAAIDWINEQGCQSGSGFGESSNRPANRPAKATTKYQAVEAVEDVGAVEDVSVGDRGDVVSMTQCQLI</sequence>
<accession>A0A9W9ENI2</accession>
<dbReference type="EMBL" id="JAPQKI010000010">
    <property type="protein sequence ID" value="KAJ5085072.1"/>
    <property type="molecule type" value="Genomic_DNA"/>
</dbReference>
<evidence type="ECO:0000313" key="2">
    <source>
        <dbReference type="EMBL" id="KAJ5085072.1"/>
    </source>
</evidence>
<organism evidence="2 3">
    <name type="scientific">Penicillium argentinense</name>
    <dbReference type="NCBI Taxonomy" id="1131581"/>
    <lineage>
        <taxon>Eukaryota</taxon>
        <taxon>Fungi</taxon>
        <taxon>Dikarya</taxon>
        <taxon>Ascomycota</taxon>
        <taxon>Pezizomycotina</taxon>
        <taxon>Eurotiomycetes</taxon>
        <taxon>Eurotiomycetidae</taxon>
        <taxon>Eurotiales</taxon>
        <taxon>Aspergillaceae</taxon>
        <taxon>Penicillium</taxon>
    </lineage>
</organism>
<feature type="region of interest" description="Disordered" evidence="1">
    <location>
        <begin position="28"/>
        <end position="51"/>
    </location>
</feature>
<gene>
    <name evidence="2" type="ORF">N7532_009843</name>
</gene>
<evidence type="ECO:0000313" key="3">
    <source>
        <dbReference type="Proteomes" id="UP001149074"/>
    </source>
</evidence>
<dbReference type="OrthoDB" id="10475545at2759"/>
<name>A0A9W9ENI2_9EURO</name>
<dbReference type="Proteomes" id="UP001149074">
    <property type="component" value="Unassembled WGS sequence"/>
</dbReference>